<evidence type="ECO:0008006" key="4">
    <source>
        <dbReference type="Google" id="ProtNLM"/>
    </source>
</evidence>
<dbReference type="AlphaFoldDB" id="A0A0G0WQ74"/>
<evidence type="ECO:0000256" key="1">
    <source>
        <dbReference type="SAM" id="SignalP"/>
    </source>
</evidence>
<comment type="caution">
    <text evidence="2">The sequence shown here is derived from an EMBL/GenBank/DDBJ whole genome shotgun (WGS) entry which is preliminary data.</text>
</comment>
<organism evidence="2 3">
    <name type="scientific">candidate division WWE3 bacterium GW2011_GWB1_41_6</name>
    <dbReference type="NCBI Taxonomy" id="1619112"/>
    <lineage>
        <taxon>Bacteria</taxon>
        <taxon>Katanobacteria</taxon>
    </lineage>
</organism>
<gene>
    <name evidence="2" type="ORF">UU72_C0051G0006</name>
</gene>
<proteinExistence type="predicted"/>
<evidence type="ECO:0000313" key="3">
    <source>
        <dbReference type="Proteomes" id="UP000034163"/>
    </source>
</evidence>
<dbReference type="Proteomes" id="UP000034163">
    <property type="component" value="Unassembled WGS sequence"/>
</dbReference>
<keyword evidence="1" id="KW-0732">Signal</keyword>
<accession>A0A0G0WQ74</accession>
<feature type="signal peptide" evidence="1">
    <location>
        <begin position="1"/>
        <end position="31"/>
    </location>
</feature>
<protein>
    <recommendedName>
        <fullName evidence="4">Mannosyl-glycoprotein endo-beta-N-acetylglucosamidase-like domain-containing protein</fullName>
    </recommendedName>
</protein>
<sequence length="169" mass="19268">MKYKINVITSIFVPILFIFSLAVLTSPKAEASDEAGEPFEKIEYKTVDRSDILKQFFNKYNSPLVDHVDTFIEVADKYDIDYRILPAISCVESTCAKFYIKETYNPFGWGGGKIDYNSFDESIESVGKGLHKGYISKGLTTVERIAPVYNPPNPVHWALKVRYFMNQIS</sequence>
<dbReference type="EMBL" id="LCBS01000051">
    <property type="protein sequence ID" value="KKS14237.1"/>
    <property type="molecule type" value="Genomic_DNA"/>
</dbReference>
<evidence type="ECO:0000313" key="2">
    <source>
        <dbReference type="EMBL" id="KKS14237.1"/>
    </source>
</evidence>
<feature type="chain" id="PRO_5002535112" description="Mannosyl-glycoprotein endo-beta-N-acetylglucosamidase-like domain-containing protein" evidence="1">
    <location>
        <begin position="32"/>
        <end position="169"/>
    </location>
</feature>
<reference evidence="2 3" key="1">
    <citation type="journal article" date="2015" name="Nature">
        <title>rRNA introns, odd ribosomes, and small enigmatic genomes across a large radiation of phyla.</title>
        <authorList>
            <person name="Brown C.T."/>
            <person name="Hug L.A."/>
            <person name="Thomas B.C."/>
            <person name="Sharon I."/>
            <person name="Castelle C.J."/>
            <person name="Singh A."/>
            <person name="Wilkins M.J."/>
            <person name="Williams K.H."/>
            <person name="Banfield J.F."/>
        </authorList>
    </citation>
    <scope>NUCLEOTIDE SEQUENCE [LARGE SCALE GENOMIC DNA]</scope>
</reference>
<name>A0A0G0WQ74_UNCKA</name>